<name>A0ABS7Z5M9_9SPHI</name>
<dbReference type="Gene3D" id="2.115.10.20">
    <property type="entry name" value="Glycosyl hydrolase domain, family 43"/>
    <property type="match status" value="1"/>
</dbReference>
<evidence type="ECO:0000313" key="1">
    <source>
        <dbReference type="EMBL" id="MCA5004706.1"/>
    </source>
</evidence>
<keyword evidence="2" id="KW-1185">Reference proteome</keyword>
<sequence>MIILKKNIILLFFVSLFTSCQKDVYMFTSFREPADEGLRFLYSYDGYQWDTLQNIYLKPVVGKQKIMRDPSMVRDKNGVYHLVWTIAWKSESSIGYASSKDLVNWENTKEIPVMAHEPKTINAWAPELYYDSEKHQFTIIWASTIPYRYEKGVEEEINNHRMYYTQTNDFVNFSDTKIYYEPGFSVIDAVIVKQRKDEYALVLKDNTRPNRNLKVATGDNPLGPFNNITAPFSGFLTEGPSVVKVKDKWLIYFDSYGNKSYEAVSTKDFKTFENINDKIKIPTGHKHGTIFKASKKHLNNLLKQEQKK</sequence>
<dbReference type="EMBL" id="JADEYP010000008">
    <property type="protein sequence ID" value="MCA5004706.1"/>
    <property type="molecule type" value="Genomic_DNA"/>
</dbReference>
<evidence type="ECO:0000313" key="2">
    <source>
        <dbReference type="Proteomes" id="UP001165302"/>
    </source>
</evidence>
<dbReference type="PANTHER" id="PTHR43301">
    <property type="entry name" value="ARABINAN ENDO-1,5-ALPHA-L-ARABINOSIDASE"/>
    <property type="match status" value="1"/>
</dbReference>
<dbReference type="CDD" id="cd08983">
    <property type="entry name" value="GH43_Bt3655-like"/>
    <property type="match status" value="1"/>
</dbReference>
<reference evidence="1" key="1">
    <citation type="submission" date="2020-10" db="EMBL/GenBank/DDBJ databases">
        <authorList>
            <person name="Lu T."/>
            <person name="Wang Q."/>
            <person name="Han X."/>
        </authorList>
    </citation>
    <scope>NUCLEOTIDE SEQUENCE</scope>
    <source>
        <strain evidence="1">WQ 366</strain>
    </source>
</reference>
<dbReference type="InterPro" id="IPR023296">
    <property type="entry name" value="Glyco_hydro_beta-prop_sf"/>
</dbReference>
<dbReference type="Proteomes" id="UP001165302">
    <property type="component" value="Unassembled WGS sequence"/>
</dbReference>
<proteinExistence type="predicted"/>
<dbReference type="PANTHER" id="PTHR43301:SF3">
    <property type="entry name" value="ARABINAN ENDO-1,5-ALPHA-L-ARABINOSIDASE A-RELATED"/>
    <property type="match status" value="1"/>
</dbReference>
<dbReference type="SUPFAM" id="SSF75005">
    <property type="entry name" value="Arabinanase/levansucrase/invertase"/>
    <property type="match status" value="1"/>
</dbReference>
<organism evidence="1 2">
    <name type="scientific">Sphingobacterium bovistauri</name>
    <dbReference type="NCBI Taxonomy" id="2781959"/>
    <lineage>
        <taxon>Bacteria</taxon>
        <taxon>Pseudomonadati</taxon>
        <taxon>Bacteroidota</taxon>
        <taxon>Sphingobacteriia</taxon>
        <taxon>Sphingobacteriales</taxon>
        <taxon>Sphingobacteriaceae</taxon>
        <taxon>Sphingobacterium</taxon>
    </lineage>
</organism>
<accession>A0ABS7Z5M9</accession>
<protein>
    <submittedName>
        <fullName evidence="1">Glycoside hydrolase family 43 protein</fullName>
    </submittedName>
</protein>
<dbReference type="PROSITE" id="PS51257">
    <property type="entry name" value="PROKAR_LIPOPROTEIN"/>
    <property type="match status" value="1"/>
</dbReference>
<dbReference type="InterPro" id="IPR050727">
    <property type="entry name" value="GH43_arabinanases"/>
</dbReference>
<comment type="caution">
    <text evidence="1">The sequence shown here is derived from an EMBL/GenBank/DDBJ whole genome shotgun (WGS) entry which is preliminary data.</text>
</comment>
<keyword evidence="1" id="KW-0378">Hydrolase</keyword>
<dbReference type="GO" id="GO:0016787">
    <property type="term" value="F:hydrolase activity"/>
    <property type="evidence" value="ECO:0007669"/>
    <property type="project" value="UniProtKB-KW"/>
</dbReference>
<dbReference type="RefSeq" id="WP_225552093.1">
    <property type="nucleotide sequence ID" value="NZ_JADEYP010000008.1"/>
</dbReference>
<gene>
    <name evidence="1" type="ORF">IPZ78_06000</name>
</gene>